<sequence length="2100" mass="239586">MNVASSVRRSMKIDLHDKNNVLANFKNSTKIVAVYVRKNKQTDNTFTNVISNKENVIDVDVVNASKVKNLLCVSCMQNVLILCHDKCLAHHRLNASRTLTTKSRKPKSSATAYVILKTRLDLVDGLLKFKYEKDHLCSACERGKSKKASHPPKLVSSDNSKLELLHMDLCGLMRVASINGKKYILVILDDYSRFTWVYFLHSKDETPEIIKKFIAQAELNYKAKVCKIHTDNGTECKNATLKAHYEKLGIMQQFLTARTPQQNGVVGYRLFYSYLSIIHTRYNKTPYELLRGRKPNVEYFHVFGSLCYLINDRADLGKMKPKADIRVFIEPMNTPSKEDLDNLFGPMFEEYFGKKSSDTHINYAAQLTQFHEDLPSISSINIDEHEAPLIETTSDEHTSPIYLKEPDKLHQEDSADFDGNSQFVSYNSTSYEAIDSSSTALEPSNVQNIHQVQPSTHSWIKYHPLDQVIGDPSKSIMTRQRLHTDSEVCMYVLTISTIKPKNIKEAMVDHNWIESMQDELNQFERLQVWELVPKPKGKNIIALKWLWENKCDAENNVVRNKTHLVAKGTGRKKALISKSHLLMLLVLRPSGCLFLMLLIRISPSFKWMSKQIFLKKHGLDECVSMSTPMATERLNADLQGTPTDQTTYRRMIGRLMYLTASRPDVAYATFMRTMQDVKMIVKAHQEDFIWMRTQLLHYGYKYNWILMYSDSKSAIAISCNPVQHSKTKHINIRYHFIKEHVEKGTVKIYFVGKKYHLADLFTKALPKECFEYLVHCIVIIMAHQQLVADVHPDKLCPPNKSSLRLTRDQSSNSTSSMNTTPKGRNRRSSKQRVKSSNLEEHLHPVVTMANNRTMAEMLCAPTEGDVPNSVIKLILFPFSLAGAARRTTTLRNEISNFQQRFDESFHEAWDRYKDLLRACPHRDFTKMHQLDTFYNALNPADQYSLNAAAGGNLLERSTQDVLTIIENKSKVCNSRSKPLVSQVKACDVNSNYEIAKLTHAVNQQTSDVTTAMTAMLKKFQATPPPAPVKAVEEICVTSGGAHPYYQCLAAGGNTFPEFRDNIQGYVLAAAVNYNQGNPCYRPQGIANQIRPPGFAQPNVQNNQNRFGPPQGFNRGNNFNHEQSYQAIAQQNQNFHFNVLEKIKRMNEVNMKAMQTQIDMVKKKLRTEMKSSIQTSLSNQTNEIKNMMANLLQMNTASTSGSGYLPSNNVANPKGKLKAITTRSGLVTDGPTIPTHPKSSTPEVDERVEETSRTQISLNIPSRSHLLLSVILKKLLEKLGDPGKFLISCGFSKLNCKALADLGTSINLMPLSLWKELGLPELIPTHITLELANRAICTPAGISRDVFVLVGKFTFPAYFVIVDYESDPRVPLILGRPFLRTAHALIDVHGEKMILRDGDERLTLNMRHDTSSNSNQPQKESINLINIFNVSSKDFLEFDIESDLKEIEFLLYQDKDSSLKDSIDQKGLANLDAIFVDPIPEMFTDEHTLNYSSPLIFDGEKIKESKLLIDELDLHCGFLPPFEYDSFISQDFSRVDALPSTNNEDKVFNPCILIQEKPVKIINRVAQDKKLAISNASLVLKDFDPPFYEPLFFKDVPNSKMLLPFSSANEENVFKLGIYTSKKTPSSFKTTGLLQPWQTLCKIFSKCLTTLVTGWDQPPVQIMQMLYCFINNIHVDYAELLWEGICYSFLYSTSSIPYPRFTKIIIGHYMTNFPEISRRARDKYQNLKDDDLMKNIFNLGRYKDKVGIKIPDWMISKEMKQTEHYQMYAGVFGIDVPLIHSPLTESTQGTHRKPSALRQEQEARENVALVEKHLASEEIEKMEKGQNVEETRITPFHTPIGSSRIHTDLVSSDTEKLQELTELQGHYGYLFEHLRAKFMLRKSFVTLADHLHEAMSDSLSTMVDKHIKQQVEKQVPEEKSAKRQKTSEYETYVFRESSSGQDNKQEQGPSTSERSRSSSTISDQSRFLYLKKGNLGPKKIVSSLHKLPAVVFNDDDIKERTSIWVNKKQKEPGKPKEVIYSNSKIVQVIKTYWELGHEHKFITKIISRRANDCIVSITEPNFKNLNKNDIEDMYLLIMKEKVPDYAEQGCYGPYQYLSEVR</sequence>
<feature type="region of interest" description="Disordered" evidence="1">
    <location>
        <begin position="1224"/>
        <end position="1245"/>
    </location>
</feature>
<dbReference type="InterPro" id="IPR001584">
    <property type="entry name" value="Integrase_cat-core"/>
</dbReference>
<comment type="caution">
    <text evidence="3">The sequence shown here is derived from an EMBL/GenBank/DDBJ whole genome shotgun (WGS) entry which is preliminary data.</text>
</comment>
<evidence type="ECO:0000313" key="3">
    <source>
        <dbReference type="EMBL" id="GEU53491.1"/>
    </source>
</evidence>
<organism evidence="3">
    <name type="scientific">Tanacetum cinerariifolium</name>
    <name type="common">Dalmatian daisy</name>
    <name type="synonym">Chrysanthemum cinerariifolium</name>
    <dbReference type="NCBI Taxonomy" id="118510"/>
    <lineage>
        <taxon>Eukaryota</taxon>
        <taxon>Viridiplantae</taxon>
        <taxon>Streptophyta</taxon>
        <taxon>Embryophyta</taxon>
        <taxon>Tracheophyta</taxon>
        <taxon>Spermatophyta</taxon>
        <taxon>Magnoliopsida</taxon>
        <taxon>eudicotyledons</taxon>
        <taxon>Gunneridae</taxon>
        <taxon>Pentapetalae</taxon>
        <taxon>asterids</taxon>
        <taxon>campanulids</taxon>
        <taxon>Asterales</taxon>
        <taxon>Asteraceae</taxon>
        <taxon>Asteroideae</taxon>
        <taxon>Anthemideae</taxon>
        <taxon>Anthemidinae</taxon>
        <taxon>Tanacetum</taxon>
    </lineage>
</organism>
<dbReference type="CDD" id="cd00303">
    <property type="entry name" value="retropepsin_like"/>
    <property type="match status" value="1"/>
</dbReference>
<feature type="region of interest" description="Disordered" evidence="1">
    <location>
        <begin position="1909"/>
        <end position="1959"/>
    </location>
</feature>
<dbReference type="Gene3D" id="2.40.70.10">
    <property type="entry name" value="Acid Proteases"/>
    <property type="match status" value="1"/>
</dbReference>
<name>A0A6L2KV41_TANCI</name>
<evidence type="ECO:0000259" key="2">
    <source>
        <dbReference type="PROSITE" id="PS50994"/>
    </source>
</evidence>
<dbReference type="EMBL" id="BKCJ010003182">
    <property type="protein sequence ID" value="GEU53491.1"/>
    <property type="molecule type" value="Genomic_DNA"/>
</dbReference>
<dbReference type="InterPro" id="IPR036397">
    <property type="entry name" value="RNaseH_sf"/>
</dbReference>
<dbReference type="GO" id="GO:0003676">
    <property type="term" value="F:nucleic acid binding"/>
    <property type="evidence" value="ECO:0007669"/>
    <property type="project" value="InterPro"/>
</dbReference>
<gene>
    <name evidence="3" type="ORF">Tci_025469</name>
</gene>
<proteinExistence type="predicted"/>
<protein>
    <submittedName>
        <fullName evidence="3">Retrovirus-related Pol polyprotein from transposon TNT 1-94</fullName>
    </submittedName>
</protein>
<dbReference type="InterPro" id="IPR012337">
    <property type="entry name" value="RNaseH-like_sf"/>
</dbReference>
<dbReference type="InterPro" id="IPR021109">
    <property type="entry name" value="Peptidase_aspartic_dom_sf"/>
</dbReference>
<accession>A0A6L2KV41</accession>
<feature type="compositionally biased region" description="Polar residues" evidence="1">
    <location>
        <begin position="1935"/>
        <end position="1948"/>
    </location>
</feature>
<feature type="compositionally biased region" description="Basic and acidic residues" evidence="1">
    <location>
        <begin position="1909"/>
        <end position="1927"/>
    </location>
</feature>
<feature type="compositionally biased region" description="Low complexity" evidence="1">
    <location>
        <begin position="810"/>
        <end position="820"/>
    </location>
</feature>
<dbReference type="InterPro" id="IPR005162">
    <property type="entry name" value="Retrotrans_gag_dom"/>
</dbReference>
<dbReference type="CDD" id="cd09272">
    <property type="entry name" value="RNase_HI_RT_Ty1"/>
    <property type="match status" value="1"/>
</dbReference>
<dbReference type="PANTHER" id="PTHR42648">
    <property type="entry name" value="TRANSPOSASE, PUTATIVE-RELATED"/>
    <property type="match status" value="1"/>
</dbReference>
<dbReference type="Gene3D" id="3.30.420.10">
    <property type="entry name" value="Ribonuclease H-like superfamily/Ribonuclease H"/>
    <property type="match status" value="1"/>
</dbReference>
<dbReference type="SUPFAM" id="SSF53098">
    <property type="entry name" value="Ribonuclease H-like"/>
    <property type="match status" value="1"/>
</dbReference>
<dbReference type="GO" id="GO:0015074">
    <property type="term" value="P:DNA integration"/>
    <property type="evidence" value="ECO:0007669"/>
    <property type="project" value="InterPro"/>
</dbReference>
<reference evidence="3" key="1">
    <citation type="journal article" date="2019" name="Sci. Rep.">
        <title>Draft genome of Tanacetum cinerariifolium, the natural source of mosquito coil.</title>
        <authorList>
            <person name="Yamashiro T."/>
            <person name="Shiraishi A."/>
            <person name="Satake H."/>
            <person name="Nakayama K."/>
        </authorList>
    </citation>
    <scope>NUCLEOTIDE SEQUENCE</scope>
</reference>
<dbReference type="PANTHER" id="PTHR42648:SF32">
    <property type="entry name" value="RIBONUCLEASE H-LIKE DOMAIN, GAG-PRE-INTEGRASE DOMAIN PROTEIN-RELATED"/>
    <property type="match status" value="1"/>
</dbReference>
<feature type="compositionally biased region" description="Basic residues" evidence="1">
    <location>
        <begin position="823"/>
        <end position="833"/>
    </location>
</feature>
<dbReference type="Pfam" id="PF03732">
    <property type="entry name" value="Retrotrans_gag"/>
    <property type="match status" value="1"/>
</dbReference>
<dbReference type="Pfam" id="PF00665">
    <property type="entry name" value="rve"/>
    <property type="match status" value="1"/>
</dbReference>
<dbReference type="InterPro" id="IPR039537">
    <property type="entry name" value="Retrotran_Ty1/copia-like"/>
</dbReference>
<dbReference type="PROSITE" id="PS50994">
    <property type="entry name" value="INTEGRASE"/>
    <property type="match status" value="1"/>
</dbReference>
<feature type="region of interest" description="Disordered" evidence="1">
    <location>
        <begin position="798"/>
        <end position="842"/>
    </location>
</feature>
<evidence type="ECO:0000256" key="1">
    <source>
        <dbReference type="SAM" id="MobiDB-lite"/>
    </source>
</evidence>
<feature type="domain" description="Integrase catalytic" evidence="2">
    <location>
        <begin position="148"/>
        <end position="266"/>
    </location>
</feature>